<dbReference type="Proteomes" id="UP001596186">
    <property type="component" value="Unassembled WGS sequence"/>
</dbReference>
<accession>A0ABW1USD5</accession>
<dbReference type="RefSeq" id="WP_125593851.1">
    <property type="nucleotide sequence ID" value="NZ_JBHSSN010000004.1"/>
</dbReference>
<keyword evidence="1" id="KW-0812">Transmembrane</keyword>
<feature type="transmembrane region" description="Helical" evidence="1">
    <location>
        <begin position="6"/>
        <end position="26"/>
    </location>
</feature>
<proteinExistence type="predicted"/>
<dbReference type="Pfam" id="PF13061">
    <property type="entry name" value="DUF3923"/>
    <property type="match status" value="1"/>
</dbReference>
<gene>
    <name evidence="2" type="ORF">ACFP1F_01925</name>
</gene>
<dbReference type="EMBL" id="JBHSSN010000004">
    <property type="protein sequence ID" value="MFC6322523.1"/>
    <property type="molecule type" value="Genomic_DNA"/>
</dbReference>
<evidence type="ECO:0000313" key="3">
    <source>
        <dbReference type="Proteomes" id="UP001596186"/>
    </source>
</evidence>
<evidence type="ECO:0000313" key="2">
    <source>
        <dbReference type="EMBL" id="MFC6322523.1"/>
    </source>
</evidence>
<keyword evidence="1" id="KW-1133">Transmembrane helix</keyword>
<reference evidence="3" key="1">
    <citation type="journal article" date="2019" name="Int. J. Syst. Evol. Microbiol.">
        <title>The Global Catalogue of Microorganisms (GCM) 10K type strain sequencing project: providing services to taxonomists for standard genome sequencing and annotation.</title>
        <authorList>
            <consortium name="The Broad Institute Genomics Platform"/>
            <consortium name="The Broad Institute Genome Sequencing Center for Infectious Disease"/>
            <person name="Wu L."/>
            <person name="Ma J."/>
        </authorList>
    </citation>
    <scope>NUCLEOTIDE SEQUENCE [LARGE SCALE GENOMIC DNA]</scope>
    <source>
        <strain evidence="3">CCM 8895</strain>
    </source>
</reference>
<protein>
    <submittedName>
        <fullName evidence="2">DUF3923 family protein</fullName>
    </submittedName>
</protein>
<sequence length="72" mass="8048">MSKWHILSLVWIVIFAIGTVVIFINAIPKSNDQATLKLGSLVVWIGIFILIAIVQTVAYTVYNLLLNNKTPH</sequence>
<name>A0ABW1USD5_9LACO</name>
<comment type="caution">
    <text evidence="2">The sequence shown here is derived from an EMBL/GenBank/DDBJ whole genome shotgun (WGS) entry which is preliminary data.</text>
</comment>
<feature type="transmembrane region" description="Helical" evidence="1">
    <location>
        <begin position="38"/>
        <end position="62"/>
    </location>
</feature>
<dbReference type="InterPro" id="IPR025037">
    <property type="entry name" value="DUF3923"/>
</dbReference>
<keyword evidence="1" id="KW-0472">Membrane</keyword>
<keyword evidence="3" id="KW-1185">Reference proteome</keyword>
<organism evidence="2 3">
    <name type="scientific">Companilactobacillus baiquanensis</name>
    <dbReference type="NCBI Taxonomy" id="2486005"/>
    <lineage>
        <taxon>Bacteria</taxon>
        <taxon>Bacillati</taxon>
        <taxon>Bacillota</taxon>
        <taxon>Bacilli</taxon>
        <taxon>Lactobacillales</taxon>
        <taxon>Lactobacillaceae</taxon>
        <taxon>Companilactobacillus</taxon>
    </lineage>
</organism>
<evidence type="ECO:0000256" key="1">
    <source>
        <dbReference type="SAM" id="Phobius"/>
    </source>
</evidence>